<organism evidence="3 4">
    <name type="scientific">Nonomuraea guangzhouensis</name>
    <dbReference type="NCBI Taxonomy" id="1291555"/>
    <lineage>
        <taxon>Bacteria</taxon>
        <taxon>Bacillati</taxon>
        <taxon>Actinomycetota</taxon>
        <taxon>Actinomycetes</taxon>
        <taxon>Streptosporangiales</taxon>
        <taxon>Streptosporangiaceae</taxon>
        <taxon>Nonomuraea</taxon>
    </lineage>
</organism>
<sequence>MRNQLGVVVGYEKSRSAEEALRWGAAEAVARKVPLTVCRAWEWPYHEWPGELVPLELERRPAQRLLKDAAAWVGRHYPKVPLNTLTDRGLPSVILTDLSRDAELIVVGTRGYGALAGLVAGSVSAHVAAHASCPVIVMRGDPDERDAHEVVAGFDGSPQSLAALGFAAMETQRLAAPLKVLIAYRERGGEAGMQEPRIEAQALAWNELVSWQRRYPELQVDVELVDEPARPALLEAAQKARLLVVGARGLGEVRGLLLGSVSQAVLHHAPCTVAVVHASRTMASLSRPDWDDRPCLPPVAASPDRTDGLR</sequence>
<keyword evidence="4" id="KW-1185">Reference proteome</keyword>
<comment type="caution">
    <text evidence="3">The sequence shown here is derived from an EMBL/GenBank/DDBJ whole genome shotgun (WGS) entry which is preliminary data.</text>
</comment>
<dbReference type="PANTHER" id="PTHR46553">
    <property type="entry name" value="ADENINE NUCLEOTIDE ALPHA HYDROLASES-LIKE SUPERFAMILY PROTEIN"/>
    <property type="match status" value="1"/>
</dbReference>
<evidence type="ECO:0000256" key="1">
    <source>
        <dbReference type="SAM" id="MobiDB-lite"/>
    </source>
</evidence>
<gene>
    <name evidence="3" type="ORF">ACFSJ0_64160</name>
</gene>
<proteinExistence type="predicted"/>
<feature type="domain" description="UspA" evidence="2">
    <location>
        <begin position="7"/>
        <end position="139"/>
    </location>
</feature>
<dbReference type="InterPro" id="IPR006016">
    <property type="entry name" value="UspA"/>
</dbReference>
<evidence type="ECO:0000313" key="4">
    <source>
        <dbReference type="Proteomes" id="UP001597097"/>
    </source>
</evidence>
<dbReference type="PANTHER" id="PTHR46553:SF3">
    <property type="entry name" value="ADENINE NUCLEOTIDE ALPHA HYDROLASES-LIKE SUPERFAMILY PROTEIN"/>
    <property type="match status" value="1"/>
</dbReference>
<dbReference type="Pfam" id="PF00582">
    <property type="entry name" value="Usp"/>
    <property type="match status" value="2"/>
</dbReference>
<protein>
    <submittedName>
        <fullName evidence="3">Universal stress protein</fullName>
    </submittedName>
</protein>
<dbReference type="RefSeq" id="WP_219539521.1">
    <property type="nucleotide sequence ID" value="NZ_JAHKRM010000064.1"/>
</dbReference>
<feature type="region of interest" description="Disordered" evidence="1">
    <location>
        <begin position="285"/>
        <end position="310"/>
    </location>
</feature>
<accession>A0ABW4GYV7</accession>
<dbReference type="Proteomes" id="UP001597097">
    <property type="component" value="Unassembled WGS sequence"/>
</dbReference>
<reference evidence="4" key="1">
    <citation type="journal article" date="2019" name="Int. J. Syst. Evol. Microbiol.">
        <title>The Global Catalogue of Microorganisms (GCM) 10K type strain sequencing project: providing services to taxonomists for standard genome sequencing and annotation.</title>
        <authorList>
            <consortium name="The Broad Institute Genomics Platform"/>
            <consortium name="The Broad Institute Genome Sequencing Center for Infectious Disease"/>
            <person name="Wu L."/>
            <person name="Ma J."/>
        </authorList>
    </citation>
    <scope>NUCLEOTIDE SEQUENCE [LARGE SCALE GENOMIC DNA]</scope>
    <source>
        <strain evidence="4">CGMCC 1.15399</strain>
    </source>
</reference>
<feature type="domain" description="UspA" evidence="2">
    <location>
        <begin position="150"/>
        <end position="277"/>
    </location>
</feature>
<evidence type="ECO:0000259" key="2">
    <source>
        <dbReference type="Pfam" id="PF00582"/>
    </source>
</evidence>
<name>A0ABW4GYV7_9ACTN</name>
<dbReference type="EMBL" id="JBHUCM010000096">
    <property type="protein sequence ID" value="MFD1548031.1"/>
    <property type="molecule type" value="Genomic_DNA"/>
</dbReference>
<evidence type="ECO:0000313" key="3">
    <source>
        <dbReference type="EMBL" id="MFD1548031.1"/>
    </source>
</evidence>